<evidence type="ECO:0000313" key="1">
    <source>
        <dbReference type="EMBL" id="RKR76633.1"/>
    </source>
</evidence>
<name>A0A495IL23_9MICO</name>
<dbReference type="GO" id="GO:0016791">
    <property type="term" value="F:phosphatase activity"/>
    <property type="evidence" value="ECO:0007669"/>
    <property type="project" value="TreeGrafter"/>
</dbReference>
<dbReference type="CDD" id="cd07067">
    <property type="entry name" value="HP_PGM_like"/>
    <property type="match status" value="1"/>
</dbReference>
<dbReference type="PANTHER" id="PTHR48100">
    <property type="entry name" value="BROAD-SPECIFICITY PHOSPHATASE YOR283W-RELATED"/>
    <property type="match status" value="1"/>
</dbReference>
<comment type="caution">
    <text evidence="1">The sequence shown here is derived from an EMBL/GenBank/DDBJ whole genome shotgun (WGS) entry which is preliminary data.</text>
</comment>
<gene>
    <name evidence="1" type="ORF">C8E83_3810</name>
</gene>
<dbReference type="Proteomes" id="UP000280008">
    <property type="component" value="Unassembled WGS sequence"/>
</dbReference>
<dbReference type="AlphaFoldDB" id="A0A495IL23"/>
<organism evidence="1 2">
    <name type="scientific">Frondihabitans australicus</name>
    <dbReference type="NCBI Taxonomy" id="386892"/>
    <lineage>
        <taxon>Bacteria</taxon>
        <taxon>Bacillati</taxon>
        <taxon>Actinomycetota</taxon>
        <taxon>Actinomycetes</taxon>
        <taxon>Micrococcales</taxon>
        <taxon>Microbacteriaceae</taxon>
        <taxon>Frondihabitans</taxon>
    </lineage>
</organism>
<protein>
    <submittedName>
        <fullName evidence="1">Putative phosphoglycerate mutase</fullName>
    </submittedName>
</protein>
<dbReference type="InterPro" id="IPR013078">
    <property type="entry name" value="His_Pase_superF_clade-1"/>
</dbReference>
<sequence>MQRCMQHVRQARPAYCSAVRLLLIRHAETPANVSGALSTRPPGPGITDLGQEQAEALAEALADTPLDGLYVSTLRRTALTAAPLAARLGLDARVIDGVEEIEAGDYEDLTDRQSFQDYLAPIKRWAEGDLDACIPGAYDGRHFLERFDGAVAEVARRHGDDSTVAVVSHAGAIRVWLGGRAANLDAAFTASHNLANTGVIVLVGSPSDGWIIETWMGEPVGPVDVAARDPLGEAL</sequence>
<dbReference type="InterPro" id="IPR050275">
    <property type="entry name" value="PGM_Phosphatase"/>
</dbReference>
<dbReference type="InterPro" id="IPR029033">
    <property type="entry name" value="His_PPase_superfam"/>
</dbReference>
<dbReference type="GO" id="GO:0005737">
    <property type="term" value="C:cytoplasm"/>
    <property type="evidence" value="ECO:0007669"/>
    <property type="project" value="TreeGrafter"/>
</dbReference>
<dbReference type="EMBL" id="RBKS01000001">
    <property type="protein sequence ID" value="RKR76633.1"/>
    <property type="molecule type" value="Genomic_DNA"/>
</dbReference>
<dbReference type="Pfam" id="PF00300">
    <property type="entry name" value="His_Phos_1"/>
    <property type="match status" value="1"/>
</dbReference>
<reference evidence="1 2" key="1">
    <citation type="submission" date="2018-10" db="EMBL/GenBank/DDBJ databases">
        <title>Sequencing the genomes of 1000 actinobacteria strains.</title>
        <authorList>
            <person name="Klenk H.-P."/>
        </authorList>
    </citation>
    <scope>NUCLEOTIDE SEQUENCE [LARGE SCALE GENOMIC DNA]</scope>
    <source>
        <strain evidence="1 2">DSM 17894</strain>
    </source>
</reference>
<dbReference type="SUPFAM" id="SSF53254">
    <property type="entry name" value="Phosphoglycerate mutase-like"/>
    <property type="match status" value="1"/>
</dbReference>
<dbReference type="SMART" id="SM00855">
    <property type="entry name" value="PGAM"/>
    <property type="match status" value="1"/>
</dbReference>
<dbReference type="Gene3D" id="3.40.50.1240">
    <property type="entry name" value="Phosphoglycerate mutase-like"/>
    <property type="match status" value="1"/>
</dbReference>
<proteinExistence type="predicted"/>
<evidence type="ECO:0000313" key="2">
    <source>
        <dbReference type="Proteomes" id="UP000280008"/>
    </source>
</evidence>
<accession>A0A495IL23</accession>
<keyword evidence="2" id="KW-1185">Reference proteome</keyword>
<dbReference type="PANTHER" id="PTHR48100:SF58">
    <property type="entry name" value="PE-PGRS FAMILY PROTEIN PE_PGRS11"/>
    <property type="match status" value="1"/>
</dbReference>